<gene>
    <name evidence="1" type="ORF">O9G_005311</name>
</gene>
<dbReference type="AlphaFoldDB" id="A0A075API0"/>
<evidence type="ECO:0000313" key="2">
    <source>
        <dbReference type="Proteomes" id="UP000030755"/>
    </source>
</evidence>
<keyword evidence="2" id="KW-1185">Reference proteome</keyword>
<dbReference type="HOGENOM" id="CLU_1866283_0_0_1"/>
<reference evidence="1 2" key="1">
    <citation type="journal article" date="2013" name="Curr. Biol.">
        <title>Shared signatures of parasitism and phylogenomics unite Cryptomycota and microsporidia.</title>
        <authorList>
            <person name="James T.Y."/>
            <person name="Pelin A."/>
            <person name="Bonen L."/>
            <person name="Ahrendt S."/>
            <person name="Sain D."/>
            <person name="Corradi N."/>
            <person name="Stajich J.E."/>
        </authorList>
    </citation>
    <scope>NUCLEOTIDE SEQUENCE [LARGE SCALE GENOMIC DNA]</scope>
    <source>
        <strain evidence="1 2">CSF55</strain>
    </source>
</reference>
<evidence type="ECO:0000313" key="1">
    <source>
        <dbReference type="EMBL" id="EPZ32006.1"/>
    </source>
</evidence>
<protein>
    <submittedName>
        <fullName evidence="1">Uncharacterized protein</fullName>
    </submittedName>
</protein>
<dbReference type="EMBL" id="KE561196">
    <property type="protein sequence ID" value="EPZ32006.1"/>
    <property type="molecule type" value="Genomic_DNA"/>
</dbReference>
<proteinExistence type="predicted"/>
<accession>A0A075API0</accession>
<name>A0A075API0_ROZAC</name>
<sequence length="137" mass="15478">MMHFGGINPGFDTLIATSHLETNEPFIMFIEDNDTSVTSTALKEKWSLTLPRAKQLNLQLNQWCLVFIIYRMIPTTKSKCIRVGAHKAVKLIRAAVVNSNQFVEPIVVVKANVQQIIIADVENPYSKKSKSSKDKFQ</sequence>
<organism evidence="1 2">
    <name type="scientific">Rozella allomycis (strain CSF55)</name>
    <dbReference type="NCBI Taxonomy" id="988480"/>
    <lineage>
        <taxon>Eukaryota</taxon>
        <taxon>Fungi</taxon>
        <taxon>Fungi incertae sedis</taxon>
        <taxon>Cryptomycota</taxon>
        <taxon>Cryptomycota incertae sedis</taxon>
        <taxon>Rozella</taxon>
    </lineage>
</organism>
<dbReference type="Proteomes" id="UP000030755">
    <property type="component" value="Unassembled WGS sequence"/>
</dbReference>